<protein>
    <submittedName>
        <fullName evidence="1">Uncharacterized protein</fullName>
    </submittedName>
</protein>
<gene>
    <name evidence="1" type="ORF">TH68_06330</name>
</gene>
<evidence type="ECO:0000313" key="1">
    <source>
        <dbReference type="EMBL" id="KKZ13713.1"/>
    </source>
</evidence>
<evidence type="ECO:0000313" key="2">
    <source>
        <dbReference type="Proteomes" id="UP000035054"/>
    </source>
</evidence>
<organism evidence="1 2">
    <name type="scientific">Candidatus Synechococcus spongiarum 142</name>
    <dbReference type="NCBI Taxonomy" id="1608213"/>
    <lineage>
        <taxon>Bacteria</taxon>
        <taxon>Bacillati</taxon>
        <taxon>Cyanobacteriota</taxon>
        <taxon>Cyanophyceae</taxon>
        <taxon>Synechococcales</taxon>
        <taxon>Synechococcaceae</taxon>
        <taxon>Synechococcus</taxon>
    </lineage>
</organism>
<dbReference type="AlphaFoldDB" id="A0A6N3X5Z8"/>
<accession>A0A6N3X5Z8</accession>
<name>A0A6N3X5Z8_9SYNE</name>
<feature type="non-terminal residue" evidence="1">
    <location>
        <position position="69"/>
    </location>
</feature>
<feature type="non-terminal residue" evidence="1">
    <location>
        <position position="1"/>
    </location>
</feature>
<proteinExistence type="predicted"/>
<dbReference type="EMBL" id="JXUO01000213">
    <property type="protein sequence ID" value="KKZ13713.1"/>
    <property type="molecule type" value="Genomic_DNA"/>
</dbReference>
<dbReference type="Proteomes" id="UP000035054">
    <property type="component" value="Unassembled WGS sequence"/>
</dbReference>
<comment type="caution">
    <text evidence="1">The sequence shown here is derived from an EMBL/GenBank/DDBJ whole genome shotgun (WGS) entry which is preliminary data.</text>
</comment>
<sequence>TPQAFARTAGAGLGEYLARAMAHGAAVAEPKDLAWLLASYARDGLARVEAAGDAPPLAAVRSALEEALG</sequence>
<reference evidence="1 2" key="1">
    <citation type="submission" date="2015-01" db="EMBL/GenBank/DDBJ databases">
        <title>Lifestyle Evolution in Cyanobacterial Symbionts of Sponges.</title>
        <authorList>
            <person name="Burgsdorf I."/>
            <person name="Slaby B.M."/>
            <person name="Handley K.M."/>
            <person name="Haber M."/>
            <person name="Blom J."/>
            <person name="Marshall C.W."/>
            <person name="Gilbert J.A."/>
            <person name="Hentschel U."/>
            <person name="Steindler L."/>
        </authorList>
    </citation>
    <scope>NUCLEOTIDE SEQUENCE [LARGE SCALE GENOMIC DNA]</scope>
    <source>
        <strain evidence="1">142</strain>
    </source>
</reference>